<dbReference type="Pfam" id="PF04502">
    <property type="entry name" value="Saf4_Yju2"/>
    <property type="match status" value="1"/>
</dbReference>
<gene>
    <name evidence="10" type="primary">cwf16</name>
    <name evidence="10" type="ORF">SOMG_01964</name>
</gene>
<dbReference type="PANTHER" id="PTHR12111:SF1">
    <property type="entry name" value="SPLICING FACTOR YJU2"/>
    <property type="match status" value="1"/>
</dbReference>
<evidence type="ECO:0000256" key="3">
    <source>
        <dbReference type="ARBA" id="ARBA00022723"/>
    </source>
</evidence>
<evidence type="ECO:0000256" key="8">
    <source>
        <dbReference type="HAMAP-Rule" id="MF_03226"/>
    </source>
</evidence>
<dbReference type="GO" id="GO:0071006">
    <property type="term" value="C:U2-type catalytic step 1 spliceosome"/>
    <property type="evidence" value="ECO:0007669"/>
    <property type="project" value="UniProtKB-UniRule"/>
</dbReference>
<dbReference type="GeneID" id="80875446"/>
<evidence type="ECO:0000313" key="10">
    <source>
        <dbReference type="EMBL" id="WBW71684.1"/>
    </source>
</evidence>
<keyword evidence="7 8" id="KW-0539">Nucleus</keyword>
<keyword evidence="3 8" id="KW-0479">Metal-binding</keyword>
<comment type="similarity">
    <text evidence="8">Belongs to the CWC16 family. YJU2 subfamily.</text>
</comment>
<reference evidence="10 11" key="1">
    <citation type="journal article" date="2023" name="G3 (Bethesda)">
        <title>A high-quality reference genome for the fission yeast Schizosaccharomyces osmophilus.</title>
        <authorList>
            <person name="Jia G.S."/>
            <person name="Zhang W.C."/>
            <person name="Liang Y."/>
            <person name="Liu X.H."/>
            <person name="Rhind N."/>
            <person name="Pidoux A."/>
            <person name="Brysch-Herzberg M."/>
            <person name="Du L.L."/>
        </authorList>
    </citation>
    <scope>NUCLEOTIDE SEQUENCE [LARGE SCALE GENOMIC DNA]</scope>
    <source>
        <strain evidence="10 11">CBS 15793</strain>
    </source>
</reference>
<dbReference type="AlphaFoldDB" id="A0AAE9W8L0"/>
<evidence type="ECO:0000256" key="6">
    <source>
        <dbReference type="ARBA" id="ARBA00023187"/>
    </source>
</evidence>
<feature type="compositionally biased region" description="Basic and acidic residues" evidence="9">
    <location>
        <begin position="189"/>
        <end position="208"/>
    </location>
</feature>
<dbReference type="EMBL" id="CP115611">
    <property type="protein sequence ID" value="WBW71684.1"/>
    <property type="molecule type" value="Genomic_DNA"/>
</dbReference>
<feature type="binding site" evidence="8">
    <location>
        <position position="47"/>
    </location>
    <ligand>
        <name>Zn(2+)</name>
        <dbReference type="ChEBI" id="CHEBI:29105"/>
    </ligand>
</feature>
<keyword evidence="2" id="KW-0507">mRNA processing</keyword>
<dbReference type="RefSeq" id="XP_056035927.1">
    <property type="nucleotide sequence ID" value="XM_056180757.1"/>
</dbReference>
<name>A0AAE9W8L0_9SCHI</name>
<evidence type="ECO:0000256" key="4">
    <source>
        <dbReference type="ARBA" id="ARBA00022728"/>
    </source>
</evidence>
<keyword evidence="4 8" id="KW-0747">Spliceosome</keyword>
<feature type="region of interest" description="Disordered" evidence="9">
    <location>
        <begin position="147"/>
        <end position="168"/>
    </location>
</feature>
<comment type="subunit">
    <text evidence="8">Component of the spliceosome. Present in the activated B complex, the catalytically activated B* complex which catalyzes the branching, the catalytic step 1 C complex catalyzing the exon ligation, and the postcatalytic P complex containing the ligated exons (mRNA) and the excised lariat intron.</text>
</comment>
<feature type="binding site" evidence="8">
    <location>
        <position position="86"/>
    </location>
    <ligand>
        <name>Zn(2+)</name>
        <dbReference type="ChEBI" id="CHEBI:29105"/>
    </ligand>
</feature>
<feature type="compositionally biased region" description="Basic residues" evidence="9">
    <location>
        <begin position="256"/>
        <end position="268"/>
    </location>
</feature>
<dbReference type="HAMAP" id="MF_03226">
    <property type="entry name" value="YJU2"/>
    <property type="match status" value="1"/>
</dbReference>
<dbReference type="InterPro" id="IPR043701">
    <property type="entry name" value="Yju2"/>
</dbReference>
<dbReference type="PANTHER" id="PTHR12111">
    <property type="entry name" value="SPLICING FACTOR YJU2"/>
    <property type="match status" value="1"/>
</dbReference>
<feature type="region of interest" description="Disordered" evidence="9">
    <location>
        <begin position="249"/>
        <end position="268"/>
    </location>
</feature>
<evidence type="ECO:0000256" key="9">
    <source>
        <dbReference type="SAM" id="MobiDB-lite"/>
    </source>
</evidence>
<feature type="binding site" evidence="8">
    <location>
        <position position="83"/>
    </location>
    <ligand>
        <name>Zn(2+)</name>
        <dbReference type="ChEBI" id="CHEBI:29105"/>
    </ligand>
</feature>
<dbReference type="GO" id="GO:0046872">
    <property type="term" value="F:metal ion binding"/>
    <property type="evidence" value="ECO:0007669"/>
    <property type="project" value="UniProtKB-KW"/>
</dbReference>
<dbReference type="KEGG" id="som:SOMG_01964"/>
<feature type="binding site" evidence="8">
    <location>
        <position position="50"/>
    </location>
    <ligand>
        <name>Zn(2+)</name>
        <dbReference type="ChEBI" id="CHEBI:29105"/>
    </ligand>
</feature>
<feature type="region of interest" description="Disordered" evidence="9">
    <location>
        <begin position="1"/>
        <end position="35"/>
    </location>
</feature>
<sequence length="268" mass="30953">MSERKVLNKYIPPDYDPSIPPPKKKKNHGPNGGRTTVRLMLPFSMKCHTCGEYIYKGKKFNARKEKTGEKYFSIDILRFYIRCTRCAAEITFVTDPKHADYAAEKGASRNFEPWREEKLQAYEENELAESGALPEEDEMEKLEQRTMDTKRQMQMSDALDDLREKSTKRSRVNVDDAITLLRDESYGTIDSDERSRREQEEKEIEKEAQSLFISQDGELVRRVSADEPKEVPKAAGLVSPALTASQLPKFQAPKRAERRKVEKRKVVV</sequence>
<comment type="function">
    <text evidence="8">Part of the spliceosome which catalyzes two sequential transesterification reactions, first the excision of the non-coding intron from pre-mRNA and then the ligation of the coding exons to form the mature mRNA. Plays a role in stabilizing the structure of the spliceosome catalytic core and docking of the branch helix into the active site, producing 5'-exon and lariat intron-3'-intermediates.</text>
</comment>
<organism evidence="10 11">
    <name type="scientific">Schizosaccharomyces osmophilus</name>
    <dbReference type="NCBI Taxonomy" id="2545709"/>
    <lineage>
        <taxon>Eukaryota</taxon>
        <taxon>Fungi</taxon>
        <taxon>Dikarya</taxon>
        <taxon>Ascomycota</taxon>
        <taxon>Taphrinomycotina</taxon>
        <taxon>Schizosaccharomycetes</taxon>
        <taxon>Schizosaccharomycetales</taxon>
        <taxon>Schizosaccharomycetaceae</taxon>
        <taxon>Schizosaccharomyces</taxon>
    </lineage>
</organism>
<evidence type="ECO:0000256" key="2">
    <source>
        <dbReference type="ARBA" id="ARBA00022664"/>
    </source>
</evidence>
<proteinExistence type="inferred from homology"/>
<dbReference type="Proteomes" id="UP001212411">
    <property type="component" value="Chromosome 1"/>
</dbReference>
<feature type="region of interest" description="Disordered" evidence="9">
    <location>
        <begin position="189"/>
        <end position="210"/>
    </location>
</feature>
<evidence type="ECO:0000256" key="7">
    <source>
        <dbReference type="ARBA" id="ARBA00023242"/>
    </source>
</evidence>
<evidence type="ECO:0000256" key="1">
    <source>
        <dbReference type="ARBA" id="ARBA00004123"/>
    </source>
</evidence>
<evidence type="ECO:0000256" key="5">
    <source>
        <dbReference type="ARBA" id="ARBA00022833"/>
    </source>
</evidence>
<dbReference type="InterPro" id="IPR007590">
    <property type="entry name" value="Saf4/Yju2"/>
</dbReference>
<protein>
    <recommendedName>
        <fullName evidence="8">Splicing factor YJU2</fullName>
    </recommendedName>
</protein>
<keyword evidence="5 8" id="KW-0862">Zinc</keyword>
<comment type="subcellular location">
    <subcellularLocation>
        <location evidence="1 8">Nucleus</location>
    </subcellularLocation>
</comment>
<keyword evidence="11" id="KW-1185">Reference proteome</keyword>
<evidence type="ECO:0000313" key="11">
    <source>
        <dbReference type="Proteomes" id="UP001212411"/>
    </source>
</evidence>
<keyword evidence="6" id="KW-0508">mRNA splicing</keyword>
<accession>A0AAE9W8L0</accession>
<dbReference type="GO" id="GO:0000349">
    <property type="term" value="P:generation of catalytic spliceosome for first transesterification step"/>
    <property type="evidence" value="ECO:0007669"/>
    <property type="project" value="UniProtKB-UniRule"/>
</dbReference>